<evidence type="ECO:0000313" key="11">
    <source>
        <dbReference type="Proteomes" id="UP000001307"/>
    </source>
</evidence>
<dbReference type="GO" id="GO:0003724">
    <property type="term" value="F:RNA helicase activity"/>
    <property type="evidence" value="ECO:0007669"/>
    <property type="project" value="UniProtKB-EC"/>
</dbReference>
<reference evidence="10 11" key="1">
    <citation type="journal article" date="2010" name="Science">
        <title>Plasticity of animal genome architecture unmasked by rapid evolution of a pelagic tunicate.</title>
        <authorList>
            <person name="Denoeud F."/>
            <person name="Henriet S."/>
            <person name="Mungpakdee S."/>
            <person name="Aury J.M."/>
            <person name="Da Silva C."/>
            <person name="Brinkmann H."/>
            <person name="Mikhaleva J."/>
            <person name="Olsen L.C."/>
            <person name="Jubin C."/>
            <person name="Canestro C."/>
            <person name="Bouquet J.M."/>
            <person name="Danks G."/>
            <person name="Poulain J."/>
            <person name="Campsteijn C."/>
            <person name="Adamski M."/>
            <person name="Cross I."/>
            <person name="Yadetie F."/>
            <person name="Muffato M."/>
            <person name="Louis A."/>
            <person name="Butcher S."/>
            <person name="Tsagkogeorga G."/>
            <person name="Konrad A."/>
            <person name="Singh S."/>
            <person name="Jensen M.F."/>
            <person name="Cong E.H."/>
            <person name="Eikeseth-Otteraa H."/>
            <person name="Noel B."/>
            <person name="Anthouard V."/>
            <person name="Porcel B.M."/>
            <person name="Kachouri-Lafond R."/>
            <person name="Nishino A."/>
            <person name="Ugolini M."/>
            <person name="Chourrout P."/>
            <person name="Nishida H."/>
            <person name="Aasland R."/>
            <person name="Huzurbazar S."/>
            <person name="Westhof E."/>
            <person name="Delsuc F."/>
            <person name="Lehrach H."/>
            <person name="Reinhardt R."/>
            <person name="Weissenbach J."/>
            <person name="Roy S.W."/>
            <person name="Artiguenave F."/>
            <person name="Postlethwait J.H."/>
            <person name="Manak J.R."/>
            <person name="Thompson E.M."/>
            <person name="Jaillon O."/>
            <person name="Du Pasquier L."/>
            <person name="Boudinot P."/>
            <person name="Liberles D.A."/>
            <person name="Volff J.N."/>
            <person name="Philippe H."/>
            <person name="Lenhard B."/>
            <person name="Roest Crollius H."/>
            <person name="Wincker P."/>
            <person name="Chourrout D."/>
        </authorList>
    </citation>
    <scope>NUCLEOTIDE SEQUENCE [LARGE SCALE GENOMIC DNA]</scope>
</reference>
<evidence type="ECO:0000256" key="4">
    <source>
        <dbReference type="ARBA" id="ARBA00022840"/>
    </source>
</evidence>
<dbReference type="SUPFAM" id="SSF52540">
    <property type="entry name" value="P-loop containing nucleoside triphosphate hydrolases"/>
    <property type="match status" value="1"/>
</dbReference>
<evidence type="ECO:0000256" key="2">
    <source>
        <dbReference type="ARBA" id="ARBA00022801"/>
    </source>
</evidence>
<dbReference type="OrthoDB" id="7396459at2759"/>
<feature type="domain" description="Helicase C-terminal" evidence="9">
    <location>
        <begin position="248"/>
        <end position="401"/>
    </location>
</feature>
<dbReference type="PROSITE" id="PS51192">
    <property type="entry name" value="HELICASE_ATP_BIND_1"/>
    <property type="match status" value="1"/>
</dbReference>
<evidence type="ECO:0000256" key="3">
    <source>
        <dbReference type="ARBA" id="ARBA00022806"/>
    </source>
</evidence>
<dbReference type="GO" id="GO:0003723">
    <property type="term" value="F:RNA binding"/>
    <property type="evidence" value="ECO:0007669"/>
    <property type="project" value="UniProtKB-UniRule"/>
</dbReference>
<name>E4XJV6_OIKDI</name>
<dbReference type="Pfam" id="PF00271">
    <property type="entry name" value="Helicase_C"/>
    <property type="match status" value="1"/>
</dbReference>
<feature type="domain" description="Helicase ATP-binding" evidence="8">
    <location>
        <begin position="42"/>
        <end position="220"/>
    </location>
</feature>
<dbReference type="CDD" id="cd17960">
    <property type="entry name" value="DEADc_DDX55"/>
    <property type="match status" value="1"/>
</dbReference>
<dbReference type="InterPro" id="IPR027417">
    <property type="entry name" value="P-loop_NTPase"/>
</dbReference>
<keyword evidence="3 6" id="KW-0347">Helicase</keyword>
<dbReference type="Gene3D" id="3.40.50.300">
    <property type="entry name" value="P-loop containing nucleotide triphosphate hydrolases"/>
    <property type="match status" value="2"/>
</dbReference>
<keyword evidence="11" id="KW-1185">Reference proteome</keyword>
<dbReference type="InterPro" id="IPR001650">
    <property type="entry name" value="Helicase_C-like"/>
</dbReference>
<dbReference type="PROSITE" id="PS51194">
    <property type="entry name" value="HELICASE_CTER"/>
    <property type="match status" value="1"/>
</dbReference>
<keyword evidence="4 6" id="KW-0067">ATP-binding</keyword>
<feature type="region of interest" description="Disordered" evidence="7">
    <location>
        <begin position="497"/>
        <end position="541"/>
    </location>
</feature>
<dbReference type="InterPro" id="IPR014001">
    <property type="entry name" value="Helicase_ATP-bd"/>
</dbReference>
<accession>E4XJV6</accession>
<dbReference type="Pfam" id="PF00270">
    <property type="entry name" value="DEAD"/>
    <property type="match status" value="1"/>
</dbReference>
<dbReference type="GO" id="GO:0016787">
    <property type="term" value="F:hydrolase activity"/>
    <property type="evidence" value="ECO:0007669"/>
    <property type="project" value="UniProtKB-KW"/>
</dbReference>
<dbReference type="Pfam" id="PF13959">
    <property type="entry name" value="CTE_SPB4"/>
    <property type="match status" value="1"/>
</dbReference>
<keyword evidence="2 6" id="KW-0378">Hydrolase</keyword>
<dbReference type="InterPro" id="IPR011545">
    <property type="entry name" value="DEAD/DEAH_box_helicase_dom"/>
</dbReference>
<dbReference type="PANTHER" id="PTHR24031">
    <property type="entry name" value="RNA HELICASE"/>
    <property type="match status" value="1"/>
</dbReference>
<dbReference type="SMART" id="SM00490">
    <property type="entry name" value="HELICc"/>
    <property type="match status" value="1"/>
</dbReference>
<comment type="function">
    <text evidence="6">RNA helicase.</text>
</comment>
<dbReference type="SMART" id="SM00487">
    <property type="entry name" value="DEXDc"/>
    <property type="match status" value="1"/>
</dbReference>
<evidence type="ECO:0000313" key="10">
    <source>
        <dbReference type="EMBL" id="CBY24742.1"/>
    </source>
</evidence>
<dbReference type="EMBL" id="FN653062">
    <property type="protein sequence ID" value="CBY24742.1"/>
    <property type="molecule type" value="Genomic_DNA"/>
</dbReference>
<dbReference type="GO" id="GO:0005524">
    <property type="term" value="F:ATP binding"/>
    <property type="evidence" value="ECO:0007669"/>
    <property type="project" value="UniProtKB-UniRule"/>
</dbReference>
<dbReference type="InterPro" id="IPR025313">
    <property type="entry name" value="SPB4-like_CTE"/>
</dbReference>
<keyword evidence="5 6" id="KW-0694">RNA-binding</keyword>
<comment type="similarity">
    <text evidence="6">Belongs to the DEAD box helicase family.</text>
</comment>
<evidence type="ECO:0000256" key="5">
    <source>
        <dbReference type="ARBA" id="ARBA00022884"/>
    </source>
</evidence>
<dbReference type="FunCoup" id="E4XJV6">
    <property type="interactions" value="718"/>
</dbReference>
<dbReference type="EC" id="3.6.4.13" evidence="6"/>
<dbReference type="CDD" id="cd18787">
    <property type="entry name" value="SF2_C_DEAD"/>
    <property type="match status" value="1"/>
</dbReference>
<dbReference type="Proteomes" id="UP000001307">
    <property type="component" value="Unassembled WGS sequence"/>
</dbReference>
<keyword evidence="1 6" id="KW-0547">Nucleotide-binding</keyword>
<comment type="catalytic activity">
    <reaction evidence="6">
        <text>ATP + H2O = ADP + phosphate + H(+)</text>
        <dbReference type="Rhea" id="RHEA:13065"/>
        <dbReference type="ChEBI" id="CHEBI:15377"/>
        <dbReference type="ChEBI" id="CHEBI:15378"/>
        <dbReference type="ChEBI" id="CHEBI:30616"/>
        <dbReference type="ChEBI" id="CHEBI:43474"/>
        <dbReference type="ChEBI" id="CHEBI:456216"/>
        <dbReference type="EC" id="3.6.4.13"/>
    </reaction>
</comment>
<evidence type="ECO:0000259" key="9">
    <source>
        <dbReference type="PROSITE" id="PS51194"/>
    </source>
</evidence>
<evidence type="ECO:0000256" key="6">
    <source>
        <dbReference type="RuleBase" id="RU365068"/>
    </source>
</evidence>
<evidence type="ECO:0000256" key="7">
    <source>
        <dbReference type="SAM" id="MobiDB-lite"/>
    </source>
</evidence>
<gene>
    <name evidence="10" type="ORF">GSOID_T00012912001</name>
</gene>
<dbReference type="AlphaFoldDB" id="E4XJV6"/>
<evidence type="ECO:0000259" key="8">
    <source>
        <dbReference type="PROSITE" id="PS51192"/>
    </source>
</evidence>
<dbReference type="SMART" id="SM01178">
    <property type="entry name" value="DUF4217"/>
    <property type="match status" value="1"/>
</dbReference>
<proteinExistence type="inferred from homology"/>
<comment type="domain">
    <text evidence="6">The Q motif is unique to and characteristic of the DEAD box family of RNA helicases and controls ATP binding and hydrolysis.</text>
</comment>
<organism evidence="10 11">
    <name type="scientific">Oikopleura dioica</name>
    <name type="common">Tunicate</name>
    <dbReference type="NCBI Taxonomy" id="34765"/>
    <lineage>
        <taxon>Eukaryota</taxon>
        <taxon>Metazoa</taxon>
        <taxon>Chordata</taxon>
        <taxon>Tunicata</taxon>
        <taxon>Appendicularia</taxon>
        <taxon>Copelata</taxon>
        <taxon>Oikopleuridae</taxon>
        <taxon>Oikopleura</taxon>
    </lineage>
</organism>
<protein>
    <recommendedName>
        <fullName evidence="6">ATP-dependent RNA helicase</fullName>
        <ecNumber evidence="6">3.6.4.13</ecNumber>
    </recommendedName>
</protein>
<dbReference type="InParanoid" id="E4XJV6"/>
<feature type="compositionally biased region" description="Basic and acidic residues" evidence="7">
    <location>
        <begin position="497"/>
        <end position="532"/>
    </location>
</feature>
<evidence type="ECO:0000256" key="1">
    <source>
        <dbReference type="ARBA" id="ARBA00022741"/>
    </source>
</evidence>
<sequence length="582" mass="66954">MTSTLSSKKFSELKPSLNPKLLSILAEVEKFEFMTTVQEYTIPIFLQNKDVMCEAVTGSGKTLAFLLPALHKMISSGSKEKISFIVVSPTRELAQQTHRVLMRFLDKLESYTAMTCIGGVTKIQEDMETLETSTPDVIIATPGRIDDLIKRSDILKAKLKTVEMLIIDEADQILDIGFEKAINFILSNLPKQRRTGLFSATLNENVLRLKKAGLRNPHSVSVKEKARENLSTPQELKLLFSVVEPRHKLSYLVSLLKKRRTSKTVVYFLTSDQVDYFHQVLRQLVNYPVIKCHGKKNQKLRSKAVKEFTDRPGGAVLVTTDLLCRGVDISGGVDYVIQFDPPTFAPNFVHRAGRTARAGQTGENLVFITPSEHEQNYLEFLKLNQKVGDMEEFKEEFEILDLEKVRQTQLKDKRNFEYAQRAFPSFVCAYKAHECKYIFREKELIKSIGDYAHMFGLLKMPRMAELKNKEYTGFTNSDVDIGTLEYKDKSVRVQRAMKEEERLEKRNKEIERKKKEKNKAWSDQKAAKDKKAEKRARKAKKKELIAADFEKDMKELNDDYQVMKKRKKGLITEEELEDKLCC</sequence>